<proteinExistence type="predicted"/>
<dbReference type="Proteomes" id="UP000176317">
    <property type="component" value="Unassembled WGS sequence"/>
</dbReference>
<dbReference type="InterPro" id="IPR036291">
    <property type="entry name" value="NAD(P)-bd_dom_sf"/>
</dbReference>
<evidence type="ECO:0000313" key="3">
    <source>
        <dbReference type="Proteomes" id="UP000176317"/>
    </source>
</evidence>
<dbReference type="AlphaFoldDB" id="A0A1F5G373"/>
<gene>
    <name evidence="2" type="ORF">A2164_03830</name>
</gene>
<dbReference type="SUPFAM" id="SSF51735">
    <property type="entry name" value="NAD(P)-binding Rossmann-fold domains"/>
    <property type="match status" value="1"/>
</dbReference>
<reference evidence="2 3" key="1">
    <citation type="journal article" date="2016" name="Nat. Commun.">
        <title>Thousands of microbial genomes shed light on interconnected biogeochemical processes in an aquifer system.</title>
        <authorList>
            <person name="Anantharaman K."/>
            <person name="Brown C.T."/>
            <person name="Hug L.A."/>
            <person name="Sharon I."/>
            <person name="Castelle C.J."/>
            <person name="Probst A.J."/>
            <person name="Thomas B.C."/>
            <person name="Singh A."/>
            <person name="Wilkins M.J."/>
            <person name="Karaoz U."/>
            <person name="Brodie E.L."/>
            <person name="Williams K.H."/>
            <person name="Hubbard S.S."/>
            <person name="Banfield J.F."/>
        </authorList>
    </citation>
    <scope>NUCLEOTIDE SEQUENCE [LARGE SCALE GENOMIC DNA]</scope>
</reference>
<evidence type="ECO:0000313" key="2">
    <source>
        <dbReference type="EMBL" id="OGD86275.1"/>
    </source>
</evidence>
<dbReference type="Gene3D" id="3.90.25.10">
    <property type="entry name" value="UDP-galactose 4-epimerase, domain 1"/>
    <property type="match status" value="1"/>
</dbReference>
<dbReference type="EMBL" id="MFAT01000032">
    <property type="protein sequence ID" value="OGD86275.1"/>
    <property type="molecule type" value="Genomic_DNA"/>
</dbReference>
<dbReference type="InterPro" id="IPR001509">
    <property type="entry name" value="Epimerase_deHydtase"/>
</dbReference>
<dbReference type="GO" id="GO:0050577">
    <property type="term" value="F:GDP-L-fucose synthase activity"/>
    <property type="evidence" value="ECO:0007669"/>
    <property type="project" value="TreeGrafter"/>
</dbReference>
<accession>A0A1F5G373</accession>
<feature type="domain" description="NAD-dependent epimerase/dehydratase" evidence="1">
    <location>
        <begin position="23"/>
        <end position="253"/>
    </location>
</feature>
<dbReference type="Gene3D" id="3.40.50.720">
    <property type="entry name" value="NAD(P)-binding Rossmann-like Domain"/>
    <property type="match status" value="1"/>
</dbReference>
<protein>
    <recommendedName>
        <fullName evidence="1">NAD-dependent epimerase/dehydratase domain-containing protein</fullName>
    </recommendedName>
</protein>
<evidence type="ECO:0000259" key="1">
    <source>
        <dbReference type="Pfam" id="PF01370"/>
    </source>
</evidence>
<dbReference type="PANTHER" id="PTHR43238">
    <property type="entry name" value="GDP-L-FUCOSE SYNTHASE"/>
    <property type="match status" value="1"/>
</dbReference>
<sequence length="333" mass="37785">MKQEKLPKNNHALLARFFKDKKVLVCGGAGFVGSNLILKLKELDAKITATYHTRKPQIKDSTIRFIKTDLTKTEDCKKVVKGQDVVFMCAANTSGAAVIEKTPLVHVTPNVIMNTLMMEAAYKASVKKFLFISSNTVYPPFSHPVKEKEAWNGEPFEKYFPVAWMKRFGEKLGEIYTTKIKDPMAVVVVRPANMYGPYDDFNWETSHVIPALIRKVVERHKPVEVWGDGKEIKDLIYVEDAVEGMLLAIAKINKFMPINVSTGEGISVRKIIKKIIEIDKYKNAIVKYDRTKPTMIKKRILDPELAKKVIGFSSHTPLTDGLATTLNWYKNNY</sequence>
<name>A0A1F5G373_9BACT</name>
<comment type="caution">
    <text evidence="2">The sequence shown here is derived from an EMBL/GenBank/DDBJ whole genome shotgun (WGS) entry which is preliminary data.</text>
</comment>
<dbReference type="Pfam" id="PF01370">
    <property type="entry name" value="Epimerase"/>
    <property type="match status" value="1"/>
</dbReference>
<dbReference type="PANTHER" id="PTHR43238:SF1">
    <property type="entry name" value="GDP-L-FUCOSE SYNTHASE"/>
    <property type="match status" value="1"/>
</dbReference>
<organism evidence="2 3">
    <name type="scientific">Candidatus Curtissbacteria bacterium RBG_13_35_7</name>
    <dbReference type="NCBI Taxonomy" id="1797705"/>
    <lineage>
        <taxon>Bacteria</taxon>
        <taxon>Candidatus Curtissiibacteriota</taxon>
    </lineage>
</organism>